<dbReference type="RefSeq" id="WP_264714441.1">
    <property type="nucleotide sequence ID" value="NZ_JAPDNT010000011.1"/>
</dbReference>
<evidence type="ECO:0000256" key="1">
    <source>
        <dbReference type="SAM" id="MobiDB-lite"/>
    </source>
</evidence>
<dbReference type="EMBL" id="JAPDNT010000011">
    <property type="protein sequence ID" value="MCW3475714.1"/>
    <property type="molecule type" value="Genomic_DNA"/>
</dbReference>
<feature type="region of interest" description="Disordered" evidence="1">
    <location>
        <begin position="528"/>
        <end position="560"/>
    </location>
</feature>
<dbReference type="GO" id="GO:0003964">
    <property type="term" value="F:RNA-directed DNA polymerase activity"/>
    <property type="evidence" value="ECO:0007669"/>
    <property type="project" value="UniProtKB-KW"/>
</dbReference>
<accession>A0AA42CEU1</accession>
<keyword evidence="4" id="KW-1185">Reference proteome</keyword>
<comment type="caution">
    <text evidence="3">The sequence shown here is derived from an EMBL/GenBank/DDBJ whole genome shotgun (WGS) entry which is preliminary data.</text>
</comment>
<dbReference type="PROSITE" id="PS50878">
    <property type="entry name" value="RT_POL"/>
    <property type="match status" value="1"/>
</dbReference>
<sequence>MAKQTMKGHARLALTLRNLLKSHYLADDFPPTITTGRFADYCMHHHASFESLETMLKRTTVYGRFSAPRTITTRRVLALPHPANQLALSLILAKEQADIRKTIKKSPLTLYRTVPSSERSRAFKGLDFRARTKRETEILARYPVVLITDIANFFHTIYSHSLPWAVLKKERVKAAIEKKGEEYNKLEQHWSNRLDKALQRGNSRETFGIPVGPDTSRIIAEILLSGVHDDAYFSSSIKDSSGYRLVDDFFIGFKTEDAARRCLDALRRVLWEYNLHLNEGKTRIVRSSLIFGEEWRHEMENFVVESGSRSRQQTSIERFLDVTLRLCNTRQDAQAAAFFCRRLLTIDIASQNLPLIRDCLLRMGRDFTTCLKFVFQFVISNLSFCQTSGSKKLFAAWIQQILETHSSRGHDLEVSWMLILCGVLGIRVDQNFMALNDRTVSPVVLSMLGLLSADGLLAERWDDWQPTDHGTASVENGRNWLPYYEAVRRNWTTNTEIISPIRGDPLFSKLLKWDVTFLDNVDFFSQTSARSKPARPPRPSGGTRNLPSRLRRFLSGEDYE</sequence>
<evidence type="ECO:0000313" key="4">
    <source>
        <dbReference type="Proteomes" id="UP001165679"/>
    </source>
</evidence>
<dbReference type="InterPro" id="IPR000477">
    <property type="entry name" value="RT_dom"/>
</dbReference>
<dbReference type="CDD" id="cd01646">
    <property type="entry name" value="RT_Bac_retron_I"/>
    <property type="match status" value="1"/>
</dbReference>
<reference evidence="3" key="1">
    <citation type="submission" date="2022-09" db="EMBL/GenBank/DDBJ databases">
        <title>Rhodovastum sp. nov. RN2-1 isolated from soil in Seongnam, South Korea.</title>
        <authorList>
            <person name="Le N.T."/>
        </authorList>
    </citation>
    <scope>NUCLEOTIDE SEQUENCE</scope>
    <source>
        <strain evidence="3">RN2-1</strain>
    </source>
</reference>
<keyword evidence="3" id="KW-0695">RNA-directed DNA polymerase</keyword>
<keyword evidence="3" id="KW-0808">Transferase</keyword>
<organism evidence="3 4">
    <name type="scientific">Limobrevibacterium gyesilva</name>
    <dbReference type="NCBI Taxonomy" id="2991712"/>
    <lineage>
        <taxon>Bacteria</taxon>
        <taxon>Pseudomonadati</taxon>
        <taxon>Pseudomonadota</taxon>
        <taxon>Alphaproteobacteria</taxon>
        <taxon>Acetobacterales</taxon>
        <taxon>Acetobacteraceae</taxon>
        <taxon>Limobrevibacterium</taxon>
    </lineage>
</organism>
<evidence type="ECO:0000259" key="2">
    <source>
        <dbReference type="PROSITE" id="PS50878"/>
    </source>
</evidence>
<gene>
    <name evidence="3" type="ORF">OL599_14120</name>
</gene>
<dbReference type="AlphaFoldDB" id="A0AA42CEU1"/>
<feature type="domain" description="Reverse transcriptase" evidence="2">
    <location>
        <begin position="60"/>
        <end position="324"/>
    </location>
</feature>
<proteinExistence type="predicted"/>
<protein>
    <submittedName>
        <fullName evidence="3">RNA-directed DNA polymerase</fullName>
    </submittedName>
</protein>
<evidence type="ECO:0000313" key="3">
    <source>
        <dbReference type="EMBL" id="MCW3475714.1"/>
    </source>
</evidence>
<keyword evidence="3" id="KW-0548">Nucleotidyltransferase</keyword>
<name>A0AA42CEU1_9PROT</name>
<dbReference type="Pfam" id="PF00078">
    <property type="entry name" value="RVT_1"/>
    <property type="match status" value="1"/>
</dbReference>
<reference evidence="3" key="2">
    <citation type="submission" date="2022-10" db="EMBL/GenBank/DDBJ databases">
        <authorList>
            <person name="Trinh H.N."/>
        </authorList>
    </citation>
    <scope>NUCLEOTIDE SEQUENCE</scope>
    <source>
        <strain evidence="3">RN2-1</strain>
    </source>
</reference>
<dbReference type="Proteomes" id="UP001165679">
    <property type="component" value="Unassembled WGS sequence"/>
</dbReference>